<dbReference type="InterPro" id="IPR012334">
    <property type="entry name" value="Pectin_lyas_fold"/>
</dbReference>
<evidence type="ECO:0000313" key="1">
    <source>
        <dbReference type="EMBL" id="MBJ3775930.1"/>
    </source>
</evidence>
<accession>A0A934MGH4</accession>
<keyword evidence="2" id="KW-1185">Reference proteome</keyword>
<proteinExistence type="predicted"/>
<reference evidence="1" key="1">
    <citation type="submission" date="2020-12" db="EMBL/GenBank/DDBJ databases">
        <title>Bacterial taxonomy.</title>
        <authorList>
            <person name="Pan X."/>
        </authorList>
    </citation>
    <scope>NUCLEOTIDE SEQUENCE</scope>
    <source>
        <strain evidence="1">B2012</strain>
    </source>
</reference>
<dbReference type="AlphaFoldDB" id="A0A934MGH4"/>
<dbReference type="RefSeq" id="WP_198881832.1">
    <property type="nucleotide sequence ID" value="NZ_JAEKJA010000007.1"/>
</dbReference>
<gene>
    <name evidence="1" type="ORF">JCR33_09550</name>
</gene>
<dbReference type="Proteomes" id="UP000609531">
    <property type="component" value="Unassembled WGS sequence"/>
</dbReference>
<comment type="caution">
    <text evidence="1">The sequence shown here is derived from an EMBL/GenBank/DDBJ whole genome shotgun (WGS) entry which is preliminary data.</text>
</comment>
<evidence type="ECO:0000313" key="2">
    <source>
        <dbReference type="Proteomes" id="UP000609531"/>
    </source>
</evidence>
<dbReference type="EMBL" id="JAEKJA010000007">
    <property type="protein sequence ID" value="MBJ3775930.1"/>
    <property type="molecule type" value="Genomic_DNA"/>
</dbReference>
<name>A0A934MGH4_9HYPH</name>
<dbReference type="InterPro" id="IPR011050">
    <property type="entry name" value="Pectin_lyase_fold/virulence"/>
</dbReference>
<organism evidence="1 2">
    <name type="scientific">Acuticoccus mangrovi</name>
    <dbReference type="NCBI Taxonomy" id="2796142"/>
    <lineage>
        <taxon>Bacteria</taxon>
        <taxon>Pseudomonadati</taxon>
        <taxon>Pseudomonadota</taxon>
        <taxon>Alphaproteobacteria</taxon>
        <taxon>Hyphomicrobiales</taxon>
        <taxon>Amorphaceae</taxon>
        <taxon>Acuticoccus</taxon>
    </lineage>
</organism>
<dbReference type="Gene3D" id="2.160.20.10">
    <property type="entry name" value="Single-stranded right-handed beta-helix, Pectin lyase-like"/>
    <property type="match status" value="1"/>
</dbReference>
<sequence>MLGISLSVSGAPSTTLGPAFDLCVDAENGDDGNDGSMAAPFATLAKLASVSTADDRVGLKRGSRFRETFSAVSARGIGAYGDPADPPPFIDGSDVVAATITAHATHADVYEVTITHSEAPYFAGSYVESNGPHFALWWEPTGGTQLGEYLEPYYGAADIAAGEAFVAANPGRMFVHKDGSTNPDARTEASGQTFRYVFQLADSGDPRTGGALHNAARAELFEHPGGTVSDLVFGRNIRKDCTYAVTQNFVAGDPVPVYRRCAWIDVGCHASLGVCHGHDLLFLSRTPGAATQGAAFHCYHDTYAAATPQLKRARIVGFSKAVYSHGSVGGNILDGMVVERVRAEGCRAFAYGPPSSGSLVVRDGVLIDGVNFVQGSMTADVDGFLFVTITGASPFGRALLSETVKNGIDPVFRNGFAVFRNDTQSGDKRCLEFESATPANNGRLTLQNVTVAGLSRALVYHNLAPITLEESAIGAMSTTDRTPNTGFVGIASQFGIPGSAYDTLAEIQAVASGVDGDCLLEQAEPLAFDGDPTATPYAPTISTPAIVAADMGVDPAVITALLAMDVPSEADFGR</sequence>
<dbReference type="SUPFAM" id="SSF51126">
    <property type="entry name" value="Pectin lyase-like"/>
    <property type="match status" value="1"/>
</dbReference>
<protein>
    <submittedName>
        <fullName evidence="1">Uncharacterized protein</fullName>
    </submittedName>
</protein>